<dbReference type="OMA" id="AYGMNIM"/>
<dbReference type="GeneID" id="19271426"/>
<dbReference type="SUPFAM" id="SSF51197">
    <property type="entry name" value="Clavaminate synthase-like"/>
    <property type="match status" value="1"/>
</dbReference>
<dbReference type="EMBL" id="KI912112">
    <property type="protein sequence ID" value="ETS81411.1"/>
    <property type="molecule type" value="Genomic_DNA"/>
</dbReference>
<dbReference type="Pfam" id="PF05721">
    <property type="entry name" value="PhyH"/>
    <property type="match status" value="1"/>
</dbReference>
<reference evidence="2" key="1">
    <citation type="journal article" date="2015" name="BMC Genomics">
        <title>Genomic and transcriptomic analysis of the endophytic fungus Pestalotiopsis fici reveals its lifestyle and high potential for synthesis of natural products.</title>
        <authorList>
            <person name="Wang X."/>
            <person name="Zhang X."/>
            <person name="Liu L."/>
            <person name="Xiang M."/>
            <person name="Wang W."/>
            <person name="Sun X."/>
            <person name="Che Y."/>
            <person name="Guo L."/>
            <person name="Liu G."/>
            <person name="Guo L."/>
            <person name="Wang C."/>
            <person name="Yin W.B."/>
            <person name="Stadler M."/>
            <person name="Zhang X."/>
            <person name="Liu X."/>
        </authorList>
    </citation>
    <scope>NUCLEOTIDE SEQUENCE [LARGE SCALE GENOMIC DNA]</scope>
    <source>
        <strain evidence="2">W106-1 / CGMCC3.15140</strain>
    </source>
</reference>
<dbReference type="RefSeq" id="XP_007833185.1">
    <property type="nucleotide sequence ID" value="XM_007834994.1"/>
</dbReference>
<name>W3X897_PESFW</name>
<keyword evidence="2" id="KW-1185">Reference proteome</keyword>
<gene>
    <name evidence="1" type="ORF">PFICI_06413</name>
</gene>
<dbReference type="OrthoDB" id="445007at2759"/>
<evidence type="ECO:0000313" key="2">
    <source>
        <dbReference type="Proteomes" id="UP000030651"/>
    </source>
</evidence>
<dbReference type="HOGENOM" id="CLU_1294812_0_0_1"/>
<sequence length="213" mass="24074">MVVEAPIITFTPGLENIINTGDEFIDLLNLTLIDQVIPWYLGDHSIIYSYTANIARPGNVPVQLHTDQLSITLLTRDMAYGMNIMFYSEDITDENGATRVYPVSHLGNVAPSNIFTVEGPHPVEGPAGTTLVFESRLWHATGANGLSTGERPVILLFFMRSFVRPQENAYLTLRKDVEAKLPPRQKVFLGFRTYRARHWRARRQHARGILCYS</sequence>
<organism evidence="1 2">
    <name type="scientific">Pestalotiopsis fici (strain W106-1 / CGMCC3.15140)</name>
    <dbReference type="NCBI Taxonomy" id="1229662"/>
    <lineage>
        <taxon>Eukaryota</taxon>
        <taxon>Fungi</taxon>
        <taxon>Dikarya</taxon>
        <taxon>Ascomycota</taxon>
        <taxon>Pezizomycotina</taxon>
        <taxon>Sordariomycetes</taxon>
        <taxon>Xylariomycetidae</taxon>
        <taxon>Amphisphaeriales</taxon>
        <taxon>Sporocadaceae</taxon>
        <taxon>Pestalotiopsis</taxon>
    </lineage>
</organism>
<accession>W3X897</accession>
<dbReference type="KEGG" id="pfy:PFICI_06413"/>
<dbReference type="InterPro" id="IPR008775">
    <property type="entry name" value="Phytyl_CoA_dOase-like"/>
</dbReference>
<proteinExistence type="predicted"/>
<dbReference type="eggNOG" id="ENOG502SKX1">
    <property type="taxonomic scope" value="Eukaryota"/>
</dbReference>
<protein>
    <recommendedName>
        <fullName evidence="3">Phytanoyl-CoA dioxygenase family protein</fullName>
    </recommendedName>
</protein>
<dbReference type="Proteomes" id="UP000030651">
    <property type="component" value="Unassembled WGS sequence"/>
</dbReference>
<evidence type="ECO:0000313" key="1">
    <source>
        <dbReference type="EMBL" id="ETS81411.1"/>
    </source>
</evidence>
<dbReference type="AlphaFoldDB" id="W3X897"/>
<dbReference type="InParanoid" id="W3X897"/>
<dbReference type="Gene3D" id="2.60.120.620">
    <property type="entry name" value="q2cbj1_9rhob like domain"/>
    <property type="match status" value="1"/>
</dbReference>
<evidence type="ECO:0008006" key="3">
    <source>
        <dbReference type="Google" id="ProtNLM"/>
    </source>
</evidence>